<gene>
    <name evidence="5" type="ORF">CONLIGDRAFT_689335</name>
</gene>
<dbReference type="GO" id="GO:0016491">
    <property type="term" value="F:oxidoreductase activity"/>
    <property type="evidence" value="ECO:0007669"/>
    <property type="project" value="UniProtKB-KW"/>
</dbReference>
<dbReference type="InterPro" id="IPR051609">
    <property type="entry name" value="NmrA/Isoflavone_reductase-like"/>
</dbReference>
<dbReference type="PANTHER" id="PTHR47706:SF4">
    <property type="entry name" value="NMRA-LIKE DOMAIN-CONTAINING PROTEIN"/>
    <property type="match status" value="1"/>
</dbReference>
<dbReference type="InParanoid" id="A0A1J7JY92"/>
<accession>A0A1J7JY92</accession>
<dbReference type="SUPFAM" id="SSF51735">
    <property type="entry name" value="NAD(P)-binding Rossmann-fold domains"/>
    <property type="match status" value="1"/>
</dbReference>
<evidence type="ECO:0000256" key="1">
    <source>
        <dbReference type="ARBA" id="ARBA00005725"/>
    </source>
</evidence>
<proteinExistence type="inferred from homology"/>
<dbReference type="InterPro" id="IPR036291">
    <property type="entry name" value="NAD(P)-bd_dom_sf"/>
</dbReference>
<evidence type="ECO:0000313" key="6">
    <source>
        <dbReference type="Proteomes" id="UP000182658"/>
    </source>
</evidence>
<evidence type="ECO:0000256" key="3">
    <source>
        <dbReference type="ARBA" id="ARBA00023002"/>
    </source>
</evidence>
<keyword evidence="6" id="KW-1185">Reference proteome</keyword>
<dbReference type="InterPro" id="IPR016040">
    <property type="entry name" value="NAD(P)-bd_dom"/>
</dbReference>
<feature type="domain" description="NAD(P)-binding" evidence="4">
    <location>
        <begin position="9"/>
        <end position="145"/>
    </location>
</feature>
<dbReference type="Pfam" id="PF13460">
    <property type="entry name" value="NAD_binding_10"/>
    <property type="match status" value="1"/>
</dbReference>
<sequence>MTLRIAIAAAGDLAKYMVEEFLAAGYSVVVISRSRKPWYERSDITFRVSDYSVPSLVESLSDCDAVVSTILDYGTAGVVPHLNILAACQQTTRCKKFIPSEYGGDTDRFPDIPLFYKASHEPVRAALAAQSDVQWTLLGIGWLMDYFVQPSQRYIRDIGAYHPIDFATNTAVISGTGDEPICFTSARDLARGIAALVALDSWDQATTFIAGERTSWNGIVKKLAARGRVLDVTYRSHSELEQASIGDSDDAVIAQFGVWSSSGSCGLPEEQLERQRAKFFSGVRFRTVDEFLDNANKDESKEAKI</sequence>
<keyword evidence="3" id="KW-0560">Oxidoreductase</keyword>
<evidence type="ECO:0000256" key="2">
    <source>
        <dbReference type="ARBA" id="ARBA00022857"/>
    </source>
</evidence>
<dbReference type="EMBL" id="KV875093">
    <property type="protein sequence ID" value="OIW35096.1"/>
    <property type="molecule type" value="Genomic_DNA"/>
</dbReference>
<evidence type="ECO:0000259" key="4">
    <source>
        <dbReference type="Pfam" id="PF13460"/>
    </source>
</evidence>
<dbReference type="Gene3D" id="3.40.50.720">
    <property type="entry name" value="NAD(P)-binding Rossmann-like Domain"/>
    <property type="match status" value="1"/>
</dbReference>
<protein>
    <submittedName>
        <fullName evidence="5">NmrA-like protein</fullName>
    </submittedName>
</protein>
<name>A0A1J7JY92_9PEZI</name>
<dbReference type="Proteomes" id="UP000182658">
    <property type="component" value="Unassembled WGS sequence"/>
</dbReference>
<organism evidence="5 6">
    <name type="scientific">Coniochaeta ligniaria NRRL 30616</name>
    <dbReference type="NCBI Taxonomy" id="1408157"/>
    <lineage>
        <taxon>Eukaryota</taxon>
        <taxon>Fungi</taxon>
        <taxon>Dikarya</taxon>
        <taxon>Ascomycota</taxon>
        <taxon>Pezizomycotina</taxon>
        <taxon>Sordariomycetes</taxon>
        <taxon>Sordariomycetidae</taxon>
        <taxon>Coniochaetales</taxon>
        <taxon>Coniochaetaceae</taxon>
        <taxon>Coniochaeta</taxon>
    </lineage>
</organism>
<dbReference type="AlphaFoldDB" id="A0A1J7JY92"/>
<keyword evidence="2" id="KW-0521">NADP</keyword>
<evidence type="ECO:0000313" key="5">
    <source>
        <dbReference type="EMBL" id="OIW35096.1"/>
    </source>
</evidence>
<dbReference type="OrthoDB" id="419598at2759"/>
<reference evidence="5 6" key="1">
    <citation type="submission" date="2016-10" db="EMBL/GenBank/DDBJ databases">
        <title>Draft genome sequence of Coniochaeta ligniaria NRRL30616, a lignocellulolytic fungus for bioabatement of inhibitors in plant biomass hydrolysates.</title>
        <authorList>
            <consortium name="DOE Joint Genome Institute"/>
            <person name="Jimenez D.J."/>
            <person name="Hector R.E."/>
            <person name="Riley R."/>
            <person name="Sun H."/>
            <person name="Grigoriev I.V."/>
            <person name="Van Elsas J.D."/>
            <person name="Nichols N.N."/>
        </authorList>
    </citation>
    <scope>NUCLEOTIDE SEQUENCE [LARGE SCALE GENOMIC DNA]</scope>
    <source>
        <strain evidence="5 6">NRRL 30616</strain>
    </source>
</reference>
<comment type="similarity">
    <text evidence="1">Belongs to the NmrA-type oxidoreductase family. Isoflavone reductase subfamily.</text>
</comment>
<dbReference type="PANTHER" id="PTHR47706">
    <property type="entry name" value="NMRA-LIKE FAMILY PROTEIN"/>
    <property type="match status" value="1"/>
</dbReference>